<evidence type="ECO:0000313" key="2">
    <source>
        <dbReference type="EMBL" id="AWN35831.1"/>
    </source>
</evidence>
<dbReference type="Pfam" id="PF03235">
    <property type="entry name" value="GmrSD_N"/>
    <property type="match status" value="1"/>
</dbReference>
<proteinExistence type="predicted"/>
<evidence type="ECO:0000313" key="3">
    <source>
        <dbReference type="Proteomes" id="UP000246058"/>
    </source>
</evidence>
<dbReference type="KEGG" id="meti:DK427_08780"/>
<dbReference type="EMBL" id="CP029551">
    <property type="protein sequence ID" value="AWN35831.1"/>
    <property type="molecule type" value="Genomic_DNA"/>
</dbReference>
<evidence type="ECO:0000259" key="1">
    <source>
        <dbReference type="Pfam" id="PF03235"/>
    </source>
</evidence>
<dbReference type="Proteomes" id="UP000246058">
    <property type="component" value="Chromosome"/>
</dbReference>
<accession>A0A2U8VQX6</accession>
<dbReference type="AlphaFoldDB" id="A0A2U8VQX6"/>
<name>A0A2U8VQX6_9HYPH</name>
<protein>
    <submittedName>
        <fullName evidence="2">DUF262 domain-containing protein</fullName>
    </submittedName>
</protein>
<organism evidence="2 3">
    <name type="scientific">Methylobacterium radiodurans</name>
    <dbReference type="NCBI Taxonomy" id="2202828"/>
    <lineage>
        <taxon>Bacteria</taxon>
        <taxon>Pseudomonadati</taxon>
        <taxon>Pseudomonadota</taxon>
        <taxon>Alphaproteobacteria</taxon>
        <taxon>Hyphomicrobiales</taxon>
        <taxon>Methylobacteriaceae</taxon>
        <taxon>Methylobacterium</taxon>
    </lineage>
</organism>
<reference evidence="2 3" key="1">
    <citation type="submission" date="2018-05" db="EMBL/GenBank/DDBJ databases">
        <title>Complete Genome Sequence of Methylobacterium sp. 17Sr1-43.</title>
        <authorList>
            <person name="Srinivasan S."/>
        </authorList>
    </citation>
    <scope>NUCLEOTIDE SEQUENCE [LARGE SCALE GENOMIC DNA]</scope>
    <source>
        <strain evidence="2 3">17Sr1-43</strain>
    </source>
</reference>
<sequence length="358" mass="40246">MHISNSNYSVAEILGMLDRRELVVNSGYQRGSGIWPEGPSSYFIDTILGGFPFPKIYLYEYMDRATRTPRKEIVDGQQRIGTIQRFVNNDFAIRGESPYAGSRFDDLDPEVQDSFLAYTMSADVIRNARPAEILQMFRRMNAYTLPLNAAEKRHSSYQGAFKWTVNSITDHLNDFFQEYGVFTARQIVRMSDAELISDCILSIENGVVSTSEKDLAALYHRYDHEYPNSDEHRHFIISAAEYIIADFANLRGTHMMKPYALHSLLTALIHARYGIPAIARQMDVQPIGMFAVNPRGAAEGLLALAQAHEAKEVDGPYGQYVWGATAGTNRVNRRLARVSAILRALGLNVGQHVDAELA</sequence>
<dbReference type="RefSeq" id="WP_109950944.1">
    <property type="nucleotide sequence ID" value="NZ_CP029551.1"/>
</dbReference>
<gene>
    <name evidence="2" type="ORF">DK427_08780</name>
</gene>
<dbReference type="PANTHER" id="PTHR39639:SF1">
    <property type="entry name" value="DUF262 DOMAIN-CONTAINING PROTEIN"/>
    <property type="match status" value="1"/>
</dbReference>
<feature type="domain" description="GmrSD restriction endonucleases N-terminal" evidence="1">
    <location>
        <begin position="23"/>
        <end position="157"/>
    </location>
</feature>
<keyword evidence="3" id="KW-1185">Reference proteome</keyword>
<dbReference type="InterPro" id="IPR004919">
    <property type="entry name" value="GmrSD_N"/>
</dbReference>
<dbReference type="PANTHER" id="PTHR39639">
    <property type="entry name" value="CHROMOSOME 16, WHOLE GENOME SHOTGUN SEQUENCE"/>
    <property type="match status" value="1"/>
</dbReference>
<dbReference type="OrthoDB" id="9787127at2"/>